<evidence type="ECO:0000313" key="3">
    <source>
        <dbReference type="Proteomes" id="UP000265520"/>
    </source>
</evidence>
<organism evidence="2 3">
    <name type="scientific">Trifolium medium</name>
    <dbReference type="NCBI Taxonomy" id="97028"/>
    <lineage>
        <taxon>Eukaryota</taxon>
        <taxon>Viridiplantae</taxon>
        <taxon>Streptophyta</taxon>
        <taxon>Embryophyta</taxon>
        <taxon>Tracheophyta</taxon>
        <taxon>Spermatophyta</taxon>
        <taxon>Magnoliopsida</taxon>
        <taxon>eudicotyledons</taxon>
        <taxon>Gunneridae</taxon>
        <taxon>Pentapetalae</taxon>
        <taxon>rosids</taxon>
        <taxon>fabids</taxon>
        <taxon>Fabales</taxon>
        <taxon>Fabaceae</taxon>
        <taxon>Papilionoideae</taxon>
        <taxon>50 kb inversion clade</taxon>
        <taxon>NPAAA clade</taxon>
        <taxon>Hologalegina</taxon>
        <taxon>IRL clade</taxon>
        <taxon>Trifolieae</taxon>
        <taxon>Trifolium</taxon>
    </lineage>
</organism>
<dbReference type="EMBL" id="LXQA010146191">
    <property type="protein sequence ID" value="MCI25262.1"/>
    <property type="molecule type" value="Genomic_DNA"/>
</dbReference>
<proteinExistence type="predicted"/>
<accession>A0A392QN23</accession>
<feature type="compositionally biased region" description="Polar residues" evidence="1">
    <location>
        <begin position="1"/>
        <end position="10"/>
    </location>
</feature>
<feature type="non-terminal residue" evidence="2">
    <location>
        <position position="1"/>
    </location>
</feature>
<feature type="region of interest" description="Disordered" evidence="1">
    <location>
        <begin position="1"/>
        <end position="32"/>
    </location>
</feature>
<reference evidence="2 3" key="1">
    <citation type="journal article" date="2018" name="Front. Plant Sci.">
        <title>Red Clover (Trifolium pratense) and Zigzag Clover (T. medium) - A Picture of Genomic Similarities and Differences.</title>
        <authorList>
            <person name="Dluhosova J."/>
            <person name="Istvanek J."/>
            <person name="Nedelnik J."/>
            <person name="Repkova J."/>
        </authorList>
    </citation>
    <scope>NUCLEOTIDE SEQUENCE [LARGE SCALE GENOMIC DNA]</scope>
    <source>
        <strain evidence="3">cv. 10/8</strain>
        <tissue evidence="2">Leaf</tissue>
    </source>
</reference>
<dbReference type="AlphaFoldDB" id="A0A392QN23"/>
<dbReference type="Proteomes" id="UP000265520">
    <property type="component" value="Unassembled WGS sequence"/>
</dbReference>
<protein>
    <submittedName>
        <fullName evidence="2">Uncharacterized protein</fullName>
    </submittedName>
</protein>
<evidence type="ECO:0000256" key="1">
    <source>
        <dbReference type="SAM" id="MobiDB-lite"/>
    </source>
</evidence>
<evidence type="ECO:0000313" key="2">
    <source>
        <dbReference type="EMBL" id="MCI25262.1"/>
    </source>
</evidence>
<name>A0A392QN23_9FABA</name>
<keyword evidence="3" id="KW-1185">Reference proteome</keyword>
<sequence length="32" mass="3336">PEEASGTNDSGTGGTVWIKTKPFQAPECKEGI</sequence>
<comment type="caution">
    <text evidence="2">The sequence shown here is derived from an EMBL/GenBank/DDBJ whole genome shotgun (WGS) entry which is preliminary data.</text>
</comment>